<evidence type="ECO:0000313" key="2">
    <source>
        <dbReference type="Proteomes" id="UP000314294"/>
    </source>
</evidence>
<name>A0A4Z2E5M5_9TELE</name>
<keyword evidence="2" id="KW-1185">Reference proteome</keyword>
<protein>
    <submittedName>
        <fullName evidence="1">Uncharacterized protein</fullName>
    </submittedName>
</protein>
<dbReference type="Proteomes" id="UP000314294">
    <property type="component" value="Unassembled WGS sequence"/>
</dbReference>
<dbReference type="AlphaFoldDB" id="A0A4Z2E5M5"/>
<gene>
    <name evidence="1" type="ORF">EYF80_065790</name>
</gene>
<evidence type="ECO:0000313" key="1">
    <source>
        <dbReference type="EMBL" id="TNN24088.1"/>
    </source>
</evidence>
<organism evidence="1 2">
    <name type="scientific">Liparis tanakae</name>
    <name type="common">Tanaka's snailfish</name>
    <dbReference type="NCBI Taxonomy" id="230148"/>
    <lineage>
        <taxon>Eukaryota</taxon>
        <taxon>Metazoa</taxon>
        <taxon>Chordata</taxon>
        <taxon>Craniata</taxon>
        <taxon>Vertebrata</taxon>
        <taxon>Euteleostomi</taxon>
        <taxon>Actinopterygii</taxon>
        <taxon>Neopterygii</taxon>
        <taxon>Teleostei</taxon>
        <taxon>Neoteleostei</taxon>
        <taxon>Acanthomorphata</taxon>
        <taxon>Eupercaria</taxon>
        <taxon>Perciformes</taxon>
        <taxon>Cottioidei</taxon>
        <taxon>Cottales</taxon>
        <taxon>Liparidae</taxon>
        <taxon>Liparis</taxon>
    </lineage>
</organism>
<dbReference type="EMBL" id="SRLO01016458">
    <property type="protein sequence ID" value="TNN24088.1"/>
    <property type="molecule type" value="Genomic_DNA"/>
</dbReference>
<reference evidence="1 2" key="1">
    <citation type="submission" date="2019-03" db="EMBL/GenBank/DDBJ databases">
        <title>First draft genome of Liparis tanakae, snailfish: a comprehensive survey of snailfish specific genes.</title>
        <authorList>
            <person name="Kim W."/>
            <person name="Song I."/>
            <person name="Jeong J.-H."/>
            <person name="Kim D."/>
            <person name="Kim S."/>
            <person name="Ryu S."/>
            <person name="Song J.Y."/>
            <person name="Lee S.K."/>
        </authorList>
    </citation>
    <scope>NUCLEOTIDE SEQUENCE [LARGE SCALE GENOMIC DNA]</scope>
    <source>
        <tissue evidence="1">Muscle</tissue>
    </source>
</reference>
<sequence length="181" mass="19374">MPLCFLPLRLQGDSLAELSVLSTRPKDTAGAPLRALESRGLEAYGPSGGAGVQRAGAGVQRAGGLRSLWRRWSPEGRFTVPLDRVISHGGRAAEQQKHHAELREFRLMSIFKPAGRSRSSEAAHPLTSTAVCSKAGSVSAASAPPAPRAWLLLSSGEVHLVLESSLHHKRPVPPELERSLQ</sequence>
<accession>A0A4Z2E5M5</accession>
<comment type="caution">
    <text evidence="1">The sequence shown here is derived from an EMBL/GenBank/DDBJ whole genome shotgun (WGS) entry which is preliminary data.</text>
</comment>
<proteinExistence type="predicted"/>